<dbReference type="EMBL" id="VOAH01000001">
    <property type="protein sequence ID" value="TVP41913.1"/>
    <property type="molecule type" value="Genomic_DNA"/>
</dbReference>
<evidence type="ECO:0000313" key="3">
    <source>
        <dbReference type="EMBL" id="TVP41913.1"/>
    </source>
</evidence>
<keyword evidence="4" id="KW-1185">Reference proteome</keyword>
<dbReference type="OrthoDB" id="195771at2157"/>
<protein>
    <submittedName>
        <fullName evidence="3">Mn containing catalase</fullName>
        <ecNumber evidence="3">1.11.1.6</ecNumber>
    </submittedName>
</protein>
<comment type="similarity">
    <text evidence="1">Belongs to the manganese catalase family.</text>
</comment>
<dbReference type="SUPFAM" id="SSF47240">
    <property type="entry name" value="Ferritin-like"/>
    <property type="match status" value="1"/>
</dbReference>
<comment type="caution">
    <text evidence="3">The sequence shown here is derived from an EMBL/GenBank/DDBJ whole genome shotgun (WGS) entry which is preliminary data.</text>
</comment>
<dbReference type="InterPro" id="IPR009078">
    <property type="entry name" value="Ferritin-like_SF"/>
</dbReference>
<dbReference type="InterPro" id="IPR039377">
    <property type="entry name" value="Mn_catalase_dom"/>
</dbReference>
<evidence type="ECO:0000313" key="4">
    <source>
        <dbReference type="Proteomes" id="UP000315289"/>
    </source>
</evidence>
<gene>
    <name evidence="3" type="ORF">NARC_10319</name>
</gene>
<dbReference type="EC" id="1.11.1.6" evidence="3"/>
<name>A0A557SZ83_9ARCH</name>
<dbReference type="InterPro" id="IPR012347">
    <property type="entry name" value="Ferritin-like"/>
</dbReference>
<keyword evidence="3" id="KW-0575">Peroxidase</keyword>
<dbReference type="RefSeq" id="WP_144728435.1">
    <property type="nucleotide sequence ID" value="NZ_ML675578.1"/>
</dbReference>
<dbReference type="GO" id="GO:0004096">
    <property type="term" value="F:catalase activity"/>
    <property type="evidence" value="ECO:0007669"/>
    <property type="project" value="UniProtKB-EC"/>
</dbReference>
<reference evidence="3 4" key="1">
    <citation type="journal article" date="2019" name="Front. Microbiol.">
        <title>Ammonia Oxidation by the Arctic Terrestrial Thaumarchaeote Candidatus Nitrosocosmicus arcticus Is Stimulated by Increasing Temperatures.</title>
        <authorList>
            <person name="Alves R.J.E."/>
            <person name="Kerou M."/>
            <person name="Zappe A."/>
            <person name="Bittner R."/>
            <person name="Abby S.S."/>
            <person name="Schmidt H.A."/>
            <person name="Pfeifer K."/>
            <person name="Schleper C."/>
        </authorList>
    </citation>
    <scope>NUCLEOTIDE SEQUENCE [LARGE SCALE GENOMIC DNA]</scope>
    <source>
        <strain evidence="3 4">Kfb</strain>
    </source>
</reference>
<dbReference type="InterPro" id="IPR007760">
    <property type="entry name" value="Mn_catalase"/>
</dbReference>
<organism evidence="3 4">
    <name type="scientific">Candidatus Nitrosocosmicus arcticus</name>
    <dbReference type="NCBI Taxonomy" id="2035267"/>
    <lineage>
        <taxon>Archaea</taxon>
        <taxon>Nitrososphaerota</taxon>
        <taxon>Nitrososphaeria</taxon>
        <taxon>Nitrososphaerales</taxon>
        <taxon>Nitrososphaeraceae</taxon>
        <taxon>Candidatus Nitrosocosmicus</taxon>
    </lineage>
</organism>
<proteinExistence type="inferred from homology"/>
<sequence length="291" mass="32456">MFLSVKRIPHPIPPADKPDPKAAQALQEGLGGQFGEMRTMMQYFFQNMNFRGDAKPYQDLLRSIATEEMGHVEQITNTINILLEGASTNSTQPNELPLSIALESPNIHHFLVAAQSARPVDAAGNPWSATYVYDSGNLVLNMIYNLMLEATGRLQKCRLYEMCDNKAFRSTVSYLIVRDLVHEKVFAKALETLGVNWGKSLPVPRIDTSNMPEVRDLENKNLHNQMWTFANKGETSLLEKIFKGDSPFDDGGTLEVIEGFPEGVEIPSMPEAPQEFSPGLDADLMKLAKKI</sequence>
<evidence type="ECO:0000256" key="1">
    <source>
        <dbReference type="ARBA" id="ARBA00007644"/>
    </source>
</evidence>
<dbReference type="Gene3D" id="1.20.1260.10">
    <property type="match status" value="1"/>
</dbReference>
<feature type="region of interest" description="Disordered" evidence="2">
    <location>
        <begin position="1"/>
        <end position="22"/>
    </location>
</feature>
<dbReference type="Pfam" id="PF05067">
    <property type="entry name" value="Mn_catalase"/>
    <property type="match status" value="1"/>
</dbReference>
<accession>A0A557SZ83</accession>
<dbReference type="AlphaFoldDB" id="A0A557SZ83"/>
<dbReference type="Proteomes" id="UP000315289">
    <property type="component" value="Unassembled WGS sequence"/>
</dbReference>
<dbReference type="CDD" id="cd01051">
    <property type="entry name" value="Mn_catalase"/>
    <property type="match status" value="1"/>
</dbReference>
<evidence type="ECO:0000256" key="2">
    <source>
        <dbReference type="SAM" id="MobiDB-lite"/>
    </source>
</evidence>
<keyword evidence="3" id="KW-0560">Oxidoreductase</keyword>